<comment type="subunit">
    <text evidence="4 9">Homodimer.</text>
</comment>
<dbReference type="CDD" id="cd00609">
    <property type="entry name" value="AAT_like"/>
    <property type="match status" value="1"/>
</dbReference>
<evidence type="ECO:0000256" key="8">
    <source>
        <dbReference type="ARBA" id="ARBA00047481"/>
    </source>
</evidence>
<protein>
    <recommendedName>
        <fullName evidence="9">Histidinol-phosphate aminotransferase</fullName>
        <ecNumber evidence="9">2.6.1.9</ecNumber>
    </recommendedName>
    <alternativeName>
        <fullName evidence="9">Imidazole acetol-phosphate transaminase</fullName>
    </alternativeName>
</protein>
<keyword evidence="5 9" id="KW-0032">Aminotransferase</keyword>
<feature type="domain" description="Aminotransferase class I/classII large" evidence="10">
    <location>
        <begin position="36"/>
        <end position="363"/>
    </location>
</feature>
<comment type="pathway">
    <text evidence="2 9">Amino-acid biosynthesis; L-histidine biosynthesis; L-histidine from 5-phospho-alpha-D-ribose 1-diphosphate: step 7/9.</text>
</comment>
<evidence type="ECO:0000259" key="10">
    <source>
        <dbReference type="Pfam" id="PF00155"/>
    </source>
</evidence>
<evidence type="ECO:0000256" key="7">
    <source>
        <dbReference type="ARBA" id="ARBA00022898"/>
    </source>
</evidence>
<dbReference type="PROSITE" id="PS00599">
    <property type="entry name" value="AA_TRANSFER_CLASS_2"/>
    <property type="match status" value="1"/>
</dbReference>
<evidence type="ECO:0000256" key="2">
    <source>
        <dbReference type="ARBA" id="ARBA00005011"/>
    </source>
</evidence>
<evidence type="ECO:0000313" key="12">
    <source>
        <dbReference type="Proteomes" id="UP001239019"/>
    </source>
</evidence>
<dbReference type="InterPro" id="IPR015422">
    <property type="entry name" value="PyrdxlP-dep_Trfase_small"/>
</dbReference>
<comment type="catalytic activity">
    <reaction evidence="8 9">
        <text>L-histidinol phosphate + 2-oxoglutarate = 3-(imidazol-4-yl)-2-oxopropyl phosphate + L-glutamate</text>
        <dbReference type="Rhea" id="RHEA:23744"/>
        <dbReference type="ChEBI" id="CHEBI:16810"/>
        <dbReference type="ChEBI" id="CHEBI:29985"/>
        <dbReference type="ChEBI" id="CHEBI:57766"/>
        <dbReference type="ChEBI" id="CHEBI:57980"/>
        <dbReference type="EC" id="2.6.1.9"/>
    </reaction>
</comment>
<dbReference type="InterPro" id="IPR004839">
    <property type="entry name" value="Aminotransferase_I/II_large"/>
</dbReference>
<dbReference type="InterPro" id="IPR015424">
    <property type="entry name" value="PyrdxlP-dep_Trfase"/>
</dbReference>
<name>A0ABU0W5B2_9GAMM</name>
<comment type="cofactor">
    <cofactor evidence="1 9">
        <name>pyridoxal 5'-phosphate</name>
        <dbReference type="ChEBI" id="CHEBI:597326"/>
    </cofactor>
</comment>
<dbReference type="InterPro" id="IPR001917">
    <property type="entry name" value="Aminotrans_II_pyridoxalP_BS"/>
</dbReference>
<dbReference type="Gene3D" id="3.90.1150.10">
    <property type="entry name" value="Aspartate Aminotransferase, domain 1"/>
    <property type="match status" value="1"/>
</dbReference>
<dbReference type="Pfam" id="PF00155">
    <property type="entry name" value="Aminotran_1_2"/>
    <property type="match status" value="1"/>
</dbReference>
<dbReference type="EMBL" id="JAVDDT010000002">
    <property type="protein sequence ID" value="MDQ2069181.1"/>
    <property type="molecule type" value="Genomic_DNA"/>
</dbReference>
<dbReference type="RefSeq" id="WP_306727671.1">
    <property type="nucleotide sequence ID" value="NZ_JAVDDT010000002.1"/>
</dbReference>
<dbReference type="PANTHER" id="PTHR43643">
    <property type="entry name" value="HISTIDINOL-PHOSPHATE AMINOTRANSFERASE 2"/>
    <property type="match status" value="1"/>
</dbReference>
<dbReference type="NCBIfam" id="TIGR01141">
    <property type="entry name" value="hisC"/>
    <property type="match status" value="1"/>
</dbReference>
<organism evidence="11 12">
    <name type="scientific">Natronospira bacteriovora</name>
    <dbReference type="NCBI Taxonomy" id="3069753"/>
    <lineage>
        <taxon>Bacteria</taxon>
        <taxon>Pseudomonadati</taxon>
        <taxon>Pseudomonadota</taxon>
        <taxon>Gammaproteobacteria</taxon>
        <taxon>Natronospirales</taxon>
        <taxon>Natronospiraceae</taxon>
        <taxon>Natronospira</taxon>
    </lineage>
</organism>
<evidence type="ECO:0000256" key="4">
    <source>
        <dbReference type="ARBA" id="ARBA00011738"/>
    </source>
</evidence>
<dbReference type="HAMAP" id="MF_01023">
    <property type="entry name" value="HisC_aminotrans_2"/>
    <property type="match status" value="1"/>
</dbReference>
<keyword evidence="9" id="KW-0028">Amino-acid biosynthesis</keyword>
<sequence length="376" mass="41012">MAKRFLEQALPGVQSLKPYEPGKPISELQRELGLDDIVKLASNENPLGPSPKAQAAIRDAVGDLALYPDGNGFDLKRALCEKHGVDASQITLGTGSDHILELIARVFLGPGRNVVFSKYAFAIYAIVSQAAGAELRVASALPEDHADMPYGHDLEAMAAEIDENTRVVFIANPNNPTGTWLDRARLEAFLKRVPSDCLVVLDEAYFEYVEEADYPDGQSLLASYPNLLVMRTFSKAYGLAGIRVGYALASAEITDLLNRVRLAFHPNSLAQVAATAALADEDHIRQSVDMNREELAKMQSGLRERGFTTIPSVCNFVTVDTGRPAREVFQALLKQGVIVRPVDAYGLPTHIRVSVGLPRENERFFQAFDAVMGVSA</sequence>
<evidence type="ECO:0000313" key="11">
    <source>
        <dbReference type="EMBL" id="MDQ2069181.1"/>
    </source>
</evidence>
<evidence type="ECO:0000256" key="1">
    <source>
        <dbReference type="ARBA" id="ARBA00001933"/>
    </source>
</evidence>
<dbReference type="PANTHER" id="PTHR43643:SF3">
    <property type="entry name" value="HISTIDINOL-PHOSPHATE AMINOTRANSFERASE"/>
    <property type="match status" value="1"/>
</dbReference>
<dbReference type="GO" id="GO:0004400">
    <property type="term" value="F:histidinol-phosphate transaminase activity"/>
    <property type="evidence" value="ECO:0007669"/>
    <property type="project" value="UniProtKB-EC"/>
</dbReference>
<comment type="caution">
    <text evidence="11">The sequence shown here is derived from an EMBL/GenBank/DDBJ whole genome shotgun (WGS) entry which is preliminary data.</text>
</comment>
<dbReference type="InterPro" id="IPR050106">
    <property type="entry name" value="HistidinolP_aminotransfase"/>
</dbReference>
<keyword evidence="12" id="KW-1185">Reference proteome</keyword>
<reference evidence="11 12" key="1">
    <citation type="submission" date="2023-08" db="EMBL/GenBank/DDBJ databases">
        <title>Whole-genome sequencing of halo(alkali)philic microorganisms from hypersaline lakes.</title>
        <authorList>
            <person name="Sorokin D.Y."/>
            <person name="Abbas B."/>
            <person name="Merkel A.Y."/>
        </authorList>
    </citation>
    <scope>NUCLEOTIDE SEQUENCE [LARGE SCALE GENOMIC DNA]</scope>
    <source>
        <strain evidence="11 12">AB-CW4</strain>
    </source>
</reference>
<dbReference type="SUPFAM" id="SSF53383">
    <property type="entry name" value="PLP-dependent transferases"/>
    <property type="match status" value="1"/>
</dbReference>
<gene>
    <name evidence="9 11" type="primary">hisC</name>
    <name evidence="11" type="ORF">RBH19_04790</name>
</gene>
<keyword evidence="9" id="KW-0368">Histidine biosynthesis</keyword>
<dbReference type="InterPro" id="IPR015421">
    <property type="entry name" value="PyrdxlP-dep_Trfase_major"/>
</dbReference>
<evidence type="ECO:0000256" key="3">
    <source>
        <dbReference type="ARBA" id="ARBA00007970"/>
    </source>
</evidence>
<keyword evidence="6 9" id="KW-0808">Transferase</keyword>
<feature type="modified residue" description="N6-(pyridoxal phosphate)lysine" evidence="9">
    <location>
        <position position="235"/>
    </location>
</feature>
<evidence type="ECO:0000256" key="9">
    <source>
        <dbReference type="HAMAP-Rule" id="MF_01023"/>
    </source>
</evidence>
<proteinExistence type="inferred from homology"/>
<accession>A0ABU0W5B2</accession>
<evidence type="ECO:0000256" key="6">
    <source>
        <dbReference type="ARBA" id="ARBA00022679"/>
    </source>
</evidence>
<comment type="similarity">
    <text evidence="3 9">Belongs to the class-II pyridoxal-phosphate-dependent aminotransferase family. Histidinol-phosphate aminotransferase subfamily.</text>
</comment>
<dbReference type="InterPro" id="IPR005861">
    <property type="entry name" value="HisP_aminotrans"/>
</dbReference>
<dbReference type="Gene3D" id="3.40.640.10">
    <property type="entry name" value="Type I PLP-dependent aspartate aminotransferase-like (Major domain)"/>
    <property type="match status" value="1"/>
</dbReference>
<evidence type="ECO:0000256" key="5">
    <source>
        <dbReference type="ARBA" id="ARBA00022576"/>
    </source>
</evidence>
<dbReference type="EC" id="2.6.1.9" evidence="9"/>
<dbReference type="Proteomes" id="UP001239019">
    <property type="component" value="Unassembled WGS sequence"/>
</dbReference>
<keyword evidence="7 9" id="KW-0663">Pyridoxal phosphate</keyword>